<proteinExistence type="predicted"/>
<evidence type="ECO:0000259" key="1">
    <source>
        <dbReference type="Pfam" id="PF13717"/>
    </source>
</evidence>
<evidence type="ECO:0000313" key="2">
    <source>
        <dbReference type="EMBL" id="ASQ41208.1"/>
    </source>
</evidence>
<protein>
    <submittedName>
        <fullName evidence="2">Magnetosome protein Mad28-1</fullName>
    </submittedName>
</protein>
<dbReference type="Pfam" id="PF13717">
    <property type="entry name" value="Zn_ribbon_4"/>
    <property type="match status" value="1"/>
</dbReference>
<dbReference type="SUPFAM" id="SSF53067">
    <property type="entry name" value="Actin-like ATPase domain"/>
    <property type="match status" value="1"/>
</dbReference>
<dbReference type="AlphaFoldDB" id="A0A3Q8B7K4"/>
<reference evidence="2" key="1">
    <citation type="submission" date="2016-11" db="EMBL/GenBank/DDBJ databases">
        <title>Region harboring genes involved in magnetosome formation of Candidatus Magnetananas rongchenensis.</title>
        <authorList>
            <person name="Wang M."/>
            <person name="Chen Y.-R."/>
            <person name="Zhang W."/>
            <person name="Pan H."/>
            <person name="Xiao T."/>
            <person name="Wu L.-F."/>
        </authorList>
    </citation>
    <scope>NUCLEOTIDE SEQUENCE</scope>
</reference>
<feature type="domain" description="Zinc finger/thioredoxin putative" evidence="1">
    <location>
        <begin position="1"/>
        <end position="36"/>
    </location>
</feature>
<dbReference type="NCBIfam" id="TIGR02098">
    <property type="entry name" value="MJ0042_CXXC"/>
    <property type="match status" value="1"/>
</dbReference>
<dbReference type="Pfam" id="PF25216">
    <property type="entry name" value="Volactin"/>
    <property type="match status" value="1"/>
</dbReference>
<organism evidence="2">
    <name type="scientific">Candidatus Magnetananas rongchengensis</name>
    <dbReference type="NCBI Taxonomy" id="1463558"/>
    <lineage>
        <taxon>Bacteria</taxon>
        <taxon>Pseudomonadati</taxon>
        <taxon>Thermodesulfobacteriota</taxon>
        <taxon>Desulfobacteria</taxon>
        <taxon>Desulfobacterales</taxon>
        <taxon>Desulfobacteraceae</taxon>
        <taxon>Candidatus Magnetananas</taxon>
    </lineage>
</organism>
<dbReference type="InterPro" id="IPR011723">
    <property type="entry name" value="Znf/thioredoxin_put"/>
</dbReference>
<gene>
    <name evidence="2" type="primary">mad28-1</name>
</gene>
<dbReference type="InterPro" id="IPR057363">
    <property type="entry name" value="Volactin"/>
</dbReference>
<dbReference type="EMBL" id="KY084568">
    <property type="protein sequence ID" value="ASQ41208.1"/>
    <property type="molecule type" value="Genomic_DNA"/>
</dbReference>
<sequence length="403" mass="43954">MIIVCEKCLKSYNLDENVVKEDGSKVSCSRCAHSFKVYPPDTDTQSNLELEDITISKKEHDIDNTFDKEAHMHKHPDLSIGPAGLDIGTSNIVAALDNGDLSQQLNAFFTVPESRITKQTLKSNKVNFFTHANKIYVVGNSSQGFANMFNTNLRRPIQKGFLNSREKIGVDVIKAIVNSIIDKAKVPGQKLCFIVPGEPLDGAGLSIYHESVLKKYISSLGYSAISLNEGLATVIAELQDHDYTGIGISMGGGMCNVCFSYLAVPVVKYSIQKGGDYIDKMTANAVGEAASTIKLIKEEGINLITDPDDGIVTALQIFYEELISELIESLKRASGLFFNTLKFPRPLPIVIGGGTVKPKGFLKLFEKKLESYLLPIEISEIIIADDPLNTSAKGALKVAISEI</sequence>
<name>A0A3Q8B7K4_9BACT</name>
<accession>A0A3Q8B7K4</accession>
<dbReference type="InterPro" id="IPR043129">
    <property type="entry name" value="ATPase_NBD"/>
</dbReference>
<dbReference type="Gene3D" id="3.30.420.40">
    <property type="match status" value="1"/>
</dbReference>